<dbReference type="GO" id="GO:0006518">
    <property type="term" value="P:peptide metabolic process"/>
    <property type="evidence" value="ECO:0007669"/>
    <property type="project" value="TreeGrafter"/>
</dbReference>
<dbReference type="GO" id="GO:0046872">
    <property type="term" value="F:metal ion binding"/>
    <property type="evidence" value="ECO:0007669"/>
    <property type="project" value="UniProtKB-UniRule"/>
</dbReference>
<keyword evidence="4 6" id="KW-0862">Zinc</keyword>
<evidence type="ECO:0000256" key="5">
    <source>
        <dbReference type="ARBA" id="ARBA00023049"/>
    </source>
</evidence>
<keyword evidence="5 6" id="KW-0482">Metalloprotease</keyword>
<dbReference type="Gene3D" id="1.20.140.70">
    <property type="entry name" value="Oligopeptidase f, N-terminal domain"/>
    <property type="match status" value="1"/>
</dbReference>
<evidence type="ECO:0000259" key="7">
    <source>
        <dbReference type="Pfam" id="PF01432"/>
    </source>
</evidence>
<evidence type="ECO:0000256" key="4">
    <source>
        <dbReference type="ARBA" id="ARBA00022833"/>
    </source>
</evidence>
<evidence type="ECO:0000259" key="8">
    <source>
        <dbReference type="Pfam" id="PF08439"/>
    </source>
</evidence>
<comment type="similarity">
    <text evidence="6">Belongs to the peptidase M3B family.</text>
</comment>
<dbReference type="InterPro" id="IPR013647">
    <property type="entry name" value="OligopepF_N_dom"/>
</dbReference>
<comment type="caution">
    <text evidence="9">The sequence shown here is derived from an EMBL/GenBank/DDBJ whole genome shotgun (WGS) entry which is preliminary data.</text>
</comment>
<dbReference type="Gene3D" id="1.10.287.830">
    <property type="entry name" value="putative peptidase helix hairpin domain like"/>
    <property type="match status" value="1"/>
</dbReference>
<dbReference type="PANTHER" id="PTHR11804:SF84">
    <property type="entry name" value="SACCHAROLYSIN"/>
    <property type="match status" value="1"/>
</dbReference>
<dbReference type="Pfam" id="PF01432">
    <property type="entry name" value="Peptidase_M3"/>
    <property type="match status" value="1"/>
</dbReference>
<dbReference type="Gene3D" id="1.10.1370.20">
    <property type="entry name" value="Oligoendopeptidase f, C-terminal domain"/>
    <property type="match status" value="1"/>
</dbReference>
<evidence type="ECO:0000256" key="2">
    <source>
        <dbReference type="ARBA" id="ARBA00022723"/>
    </source>
</evidence>
<comment type="cofactor">
    <cofactor evidence="6">
        <name>Zn(2+)</name>
        <dbReference type="ChEBI" id="CHEBI:29105"/>
    </cofactor>
    <text evidence="6">Binds 1 zinc ion.</text>
</comment>
<comment type="function">
    <text evidence="6">Has oligopeptidase activity and degrades a variety of small bioactive peptides.</text>
</comment>
<organism evidence="9 10">
    <name type="scientific">Brevibacillus fortis</name>
    <dbReference type="NCBI Taxonomy" id="2126352"/>
    <lineage>
        <taxon>Bacteria</taxon>
        <taxon>Bacillati</taxon>
        <taxon>Bacillota</taxon>
        <taxon>Bacilli</taxon>
        <taxon>Bacillales</taxon>
        <taxon>Paenibacillaceae</taxon>
        <taxon>Brevibacillus</taxon>
    </lineage>
</organism>
<dbReference type="EC" id="3.4.24.-" evidence="6"/>
<dbReference type="Pfam" id="PF08439">
    <property type="entry name" value="Peptidase_M3_N"/>
    <property type="match status" value="1"/>
</dbReference>
<name>A0A2P7VKI2_9BACL</name>
<evidence type="ECO:0000313" key="9">
    <source>
        <dbReference type="EMBL" id="PSJ99727.1"/>
    </source>
</evidence>
<gene>
    <name evidence="9" type="primary">pepF</name>
    <name evidence="9" type="ORF">C7R93_03410</name>
</gene>
<dbReference type="OrthoDB" id="9766487at2"/>
<evidence type="ECO:0000256" key="3">
    <source>
        <dbReference type="ARBA" id="ARBA00022801"/>
    </source>
</evidence>
<dbReference type="SUPFAM" id="SSF55486">
    <property type="entry name" value="Metalloproteases ('zincins'), catalytic domain"/>
    <property type="match status" value="1"/>
</dbReference>
<dbReference type="AlphaFoldDB" id="A0A2P7VKI2"/>
<keyword evidence="3 6" id="KW-0378">Hydrolase</keyword>
<proteinExistence type="inferred from homology"/>
<evidence type="ECO:0000256" key="6">
    <source>
        <dbReference type="RuleBase" id="RU368091"/>
    </source>
</evidence>
<dbReference type="InterPro" id="IPR004438">
    <property type="entry name" value="Peptidase_M3B"/>
</dbReference>
<accession>A0A2P7VKI2</accession>
<dbReference type="CDD" id="cd09608">
    <property type="entry name" value="M3B_PepF"/>
    <property type="match status" value="1"/>
</dbReference>
<dbReference type="InterPro" id="IPR001567">
    <property type="entry name" value="Pept_M3A_M3B_dom"/>
</dbReference>
<dbReference type="GO" id="GO:0004222">
    <property type="term" value="F:metalloendopeptidase activity"/>
    <property type="evidence" value="ECO:0007669"/>
    <property type="project" value="UniProtKB-UniRule"/>
</dbReference>
<keyword evidence="1 6" id="KW-0645">Protease</keyword>
<dbReference type="RefSeq" id="WP_106837473.1">
    <property type="nucleotide sequence ID" value="NZ_JARMEZ010000014.1"/>
</dbReference>
<feature type="domain" description="Oligopeptidase F N-terminal" evidence="8">
    <location>
        <begin position="134"/>
        <end position="203"/>
    </location>
</feature>
<dbReference type="GO" id="GO:0006508">
    <property type="term" value="P:proteolysis"/>
    <property type="evidence" value="ECO:0007669"/>
    <property type="project" value="UniProtKB-KW"/>
</dbReference>
<dbReference type="Proteomes" id="UP000240419">
    <property type="component" value="Unassembled WGS sequence"/>
</dbReference>
<keyword evidence="10" id="KW-1185">Reference proteome</keyword>
<dbReference type="InterPro" id="IPR045090">
    <property type="entry name" value="Pept_M3A_M3B"/>
</dbReference>
<protein>
    <recommendedName>
        <fullName evidence="6">Oligopeptidase F</fullName>
        <ecNumber evidence="6">3.4.24.-</ecNumber>
    </recommendedName>
</protein>
<feature type="domain" description="Peptidase M3A/M3B catalytic" evidence="7">
    <location>
        <begin position="224"/>
        <end position="603"/>
    </location>
</feature>
<sequence length="619" mass="70650">MDDLTISSYMDNEGVITVNKSKTLPKRSDVPTEYKWRLEDIYPTDNDWEADVQKVKQLTEKIAAMKGSLATSGNQLLTVLTLQDELLKTLDQVYVYARMRRDEDNANSKYQGLTDRATSLSTQAYGSISYIQPEILAIPTEDLQTWIKEAEGLAHYRILLEEITRFKPHTLSAEEEALLANMSELASSPSKIFGMLNNADMKFPMITDENGEEVELTKGRYTQFMESKDRRVRKEAFEALYNTYGKFRNTIAASLTSAIKGDVFYARTRKYPSALYAALFADNVELPVYDNLIATIHEHLPLMHRYIALRKKLLGVDELHMYDLYVPIVPETDMKIPYDQAVTTIKEALHPLGEEYGRILEEGFSNGWIDVQENEGKTSGAYSWGAYTTHPFVLMNYQDNVNNMFTLAHEMGHALHSYYSNHAQPYTYADYKIFVAEVASTLNEALLMNHLLETTTDKKQRMYLINHYLEQFRGTVFRQTMFAEFEKIVHAKEEQGEPLTSESLSAIYRELNVAYHGPDMVVDSEVDLEWARIPHFYRGFYVYKYATGFSAATSLSKQILEEGQPAVDRYLQFLKGGSSDYPLNLLKGAGVDMTSPTPIAEALSVFKELLEELEQLVAQ</sequence>
<evidence type="ECO:0000256" key="1">
    <source>
        <dbReference type="ARBA" id="ARBA00022670"/>
    </source>
</evidence>
<dbReference type="NCBIfam" id="TIGR00181">
    <property type="entry name" value="pepF"/>
    <property type="match status" value="1"/>
</dbReference>
<dbReference type="EMBL" id="PXZM01000003">
    <property type="protein sequence ID" value="PSJ99727.1"/>
    <property type="molecule type" value="Genomic_DNA"/>
</dbReference>
<keyword evidence="2 6" id="KW-0479">Metal-binding</keyword>
<dbReference type="InterPro" id="IPR042088">
    <property type="entry name" value="OligoPept_F_C"/>
</dbReference>
<dbReference type="PANTHER" id="PTHR11804">
    <property type="entry name" value="PROTEASE M3 THIMET OLIGOPEPTIDASE-RELATED"/>
    <property type="match status" value="1"/>
</dbReference>
<evidence type="ECO:0000313" key="10">
    <source>
        <dbReference type="Proteomes" id="UP000240419"/>
    </source>
</evidence>
<reference evidence="9 10" key="1">
    <citation type="submission" date="2018-03" db="EMBL/GenBank/DDBJ databases">
        <title>Brevisbacillus phylogenomics.</title>
        <authorList>
            <person name="Dunlap C."/>
        </authorList>
    </citation>
    <scope>NUCLEOTIDE SEQUENCE [LARGE SCALE GENOMIC DNA]</scope>
    <source>
        <strain evidence="9 10">NRRL NRS-1210</strain>
    </source>
</reference>